<dbReference type="Pfam" id="PF00535">
    <property type="entry name" value="Glycos_transf_2"/>
    <property type="match status" value="1"/>
</dbReference>
<evidence type="ECO:0000256" key="1">
    <source>
        <dbReference type="ARBA" id="ARBA00006739"/>
    </source>
</evidence>
<evidence type="ECO:0000256" key="3">
    <source>
        <dbReference type="ARBA" id="ARBA00022679"/>
    </source>
</evidence>
<dbReference type="InterPro" id="IPR001173">
    <property type="entry name" value="Glyco_trans_2-like"/>
</dbReference>
<dbReference type="SUPFAM" id="SSF53448">
    <property type="entry name" value="Nucleotide-diphospho-sugar transferases"/>
    <property type="match status" value="1"/>
</dbReference>
<name>A0ABP9DAN7_9BACT</name>
<sequence length="361" mass="41225">MSMSDIAIVILNYNGSVFLQRFLPNVLKYSPGAEVIIADNASDDDSKVWIEANYPKEVHWIQLKENYGFCGGYNAALKQLKHKYFVLLNSDVEVSEGWLEPMYSLLEKNPHIGACQPKIKMQADKRYFEYAGAAGGYIDRLGYPFCRGRIFDEVEQDLGQYDDERPVFWATGACMMIRSALYQELGGLDERFFAHMEEIDLCWRLQRAGYEVWYTGKSEVYHVGGGTLPYNNPRKTYYNFRNSLMMLYKNQPASSLLLIIFARLVLDGVAALKFALDGEPKHIGAILAAHFSFYRHIPGLQATRNAFSKHSSKKNNKVTLQGKWKGLLVFSFFLKAKKTFPELIKESTAAASETNRQYNEI</sequence>
<proteinExistence type="inferred from homology"/>
<dbReference type="CDD" id="cd04186">
    <property type="entry name" value="GT_2_like_c"/>
    <property type="match status" value="1"/>
</dbReference>
<accession>A0ABP9DAN7</accession>
<evidence type="ECO:0000259" key="4">
    <source>
        <dbReference type="Pfam" id="PF00535"/>
    </source>
</evidence>
<protein>
    <submittedName>
        <fullName evidence="5">Glycosyltransferase family 2 protein</fullName>
    </submittedName>
</protein>
<gene>
    <name evidence="5" type="ORF">GCM10023331_19440</name>
</gene>
<evidence type="ECO:0000256" key="2">
    <source>
        <dbReference type="ARBA" id="ARBA00022676"/>
    </source>
</evidence>
<comment type="caution">
    <text evidence="5">The sequence shown here is derived from an EMBL/GenBank/DDBJ whole genome shotgun (WGS) entry which is preliminary data.</text>
</comment>
<feature type="domain" description="Glycosyltransferase 2-like" evidence="4">
    <location>
        <begin position="8"/>
        <end position="184"/>
    </location>
</feature>
<organism evidence="5 6">
    <name type="scientific">Algivirga pacifica</name>
    <dbReference type="NCBI Taxonomy" id="1162670"/>
    <lineage>
        <taxon>Bacteria</taxon>
        <taxon>Pseudomonadati</taxon>
        <taxon>Bacteroidota</taxon>
        <taxon>Cytophagia</taxon>
        <taxon>Cytophagales</taxon>
        <taxon>Flammeovirgaceae</taxon>
        <taxon>Algivirga</taxon>
    </lineage>
</organism>
<dbReference type="Proteomes" id="UP001500298">
    <property type="component" value="Unassembled WGS sequence"/>
</dbReference>
<keyword evidence="6" id="KW-1185">Reference proteome</keyword>
<dbReference type="EMBL" id="BAABJX010000029">
    <property type="protein sequence ID" value="GAA4834312.1"/>
    <property type="molecule type" value="Genomic_DNA"/>
</dbReference>
<comment type="similarity">
    <text evidence="1">Belongs to the glycosyltransferase 2 family.</text>
</comment>
<keyword evidence="3" id="KW-0808">Transferase</keyword>
<evidence type="ECO:0000313" key="6">
    <source>
        <dbReference type="Proteomes" id="UP001500298"/>
    </source>
</evidence>
<reference evidence="6" key="1">
    <citation type="journal article" date="2019" name="Int. J. Syst. Evol. Microbiol.">
        <title>The Global Catalogue of Microorganisms (GCM) 10K type strain sequencing project: providing services to taxonomists for standard genome sequencing and annotation.</title>
        <authorList>
            <consortium name="The Broad Institute Genomics Platform"/>
            <consortium name="The Broad Institute Genome Sequencing Center for Infectious Disease"/>
            <person name="Wu L."/>
            <person name="Ma J."/>
        </authorList>
    </citation>
    <scope>NUCLEOTIDE SEQUENCE [LARGE SCALE GENOMIC DNA]</scope>
    <source>
        <strain evidence="6">JCM 18326</strain>
    </source>
</reference>
<dbReference type="InterPro" id="IPR029044">
    <property type="entry name" value="Nucleotide-diphossugar_trans"/>
</dbReference>
<dbReference type="Gene3D" id="3.90.550.10">
    <property type="entry name" value="Spore Coat Polysaccharide Biosynthesis Protein SpsA, Chain A"/>
    <property type="match status" value="1"/>
</dbReference>
<dbReference type="PANTHER" id="PTHR43179">
    <property type="entry name" value="RHAMNOSYLTRANSFERASE WBBL"/>
    <property type="match status" value="1"/>
</dbReference>
<dbReference type="PANTHER" id="PTHR43179:SF12">
    <property type="entry name" value="GALACTOFURANOSYLTRANSFERASE GLFT2"/>
    <property type="match status" value="1"/>
</dbReference>
<keyword evidence="2" id="KW-0328">Glycosyltransferase</keyword>
<evidence type="ECO:0000313" key="5">
    <source>
        <dbReference type="EMBL" id="GAA4834312.1"/>
    </source>
</evidence>
<dbReference type="RefSeq" id="WP_345371340.1">
    <property type="nucleotide sequence ID" value="NZ_BAABJX010000029.1"/>
</dbReference>